<dbReference type="SUPFAM" id="SSF48726">
    <property type="entry name" value="Immunoglobulin"/>
    <property type="match status" value="1"/>
</dbReference>
<dbReference type="InterPro" id="IPR013783">
    <property type="entry name" value="Ig-like_fold"/>
</dbReference>
<protein>
    <submittedName>
        <fullName evidence="6">Protein amalgam</fullName>
    </submittedName>
</protein>
<evidence type="ECO:0000256" key="2">
    <source>
        <dbReference type="ARBA" id="ARBA00022737"/>
    </source>
</evidence>
<evidence type="ECO:0000256" key="1">
    <source>
        <dbReference type="ARBA" id="ARBA00022729"/>
    </source>
</evidence>
<dbReference type="InterPro" id="IPR003598">
    <property type="entry name" value="Ig_sub2"/>
</dbReference>
<accession>A0AAV4BVW0</accession>
<dbReference type="SMART" id="SM00408">
    <property type="entry name" value="IGc2"/>
    <property type="match status" value="1"/>
</dbReference>
<evidence type="ECO:0000313" key="7">
    <source>
        <dbReference type="Proteomes" id="UP000735302"/>
    </source>
</evidence>
<dbReference type="PROSITE" id="PS50835">
    <property type="entry name" value="IG_LIKE"/>
    <property type="match status" value="1"/>
</dbReference>
<feature type="domain" description="Ig-like" evidence="5">
    <location>
        <begin position="56"/>
        <end position="145"/>
    </location>
</feature>
<dbReference type="PANTHER" id="PTHR12231:SF253">
    <property type="entry name" value="DPR-INTERACTING PROTEIN ETA, ISOFORM B-RELATED"/>
    <property type="match status" value="1"/>
</dbReference>
<keyword evidence="2" id="KW-0677">Repeat</keyword>
<evidence type="ECO:0000256" key="3">
    <source>
        <dbReference type="ARBA" id="ARBA00023157"/>
    </source>
</evidence>
<organism evidence="6 7">
    <name type="scientific">Plakobranchus ocellatus</name>
    <dbReference type="NCBI Taxonomy" id="259542"/>
    <lineage>
        <taxon>Eukaryota</taxon>
        <taxon>Metazoa</taxon>
        <taxon>Spiralia</taxon>
        <taxon>Lophotrochozoa</taxon>
        <taxon>Mollusca</taxon>
        <taxon>Gastropoda</taxon>
        <taxon>Heterobranchia</taxon>
        <taxon>Euthyneura</taxon>
        <taxon>Panpulmonata</taxon>
        <taxon>Sacoglossa</taxon>
        <taxon>Placobranchoidea</taxon>
        <taxon>Plakobranchidae</taxon>
        <taxon>Plakobranchus</taxon>
    </lineage>
</organism>
<dbReference type="InterPro" id="IPR013098">
    <property type="entry name" value="Ig_I-set"/>
</dbReference>
<name>A0AAV4BVW0_9GAST</name>
<evidence type="ECO:0000313" key="6">
    <source>
        <dbReference type="EMBL" id="GFO24666.1"/>
    </source>
</evidence>
<evidence type="ECO:0000259" key="5">
    <source>
        <dbReference type="PROSITE" id="PS50835"/>
    </source>
</evidence>
<keyword evidence="3" id="KW-1015">Disulfide bond</keyword>
<gene>
    <name evidence="6" type="ORF">PoB_005117100</name>
</gene>
<keyword evidence="7" id="KW-1185">Reference proteome</keyword>
<keyword evidence="4" id="KW-0393">Immunoglobulin domain</keyword>
<dbReference type="PANTHER" id="PTHR12231">
    <property type="entry name" value="CTX-RELATED TYPE I TRANSMEMBRANE PROTEIN"/>
    <property type="match status" value="1"/>
</dbReference>
<dbReference type="Pfam" id="PF07679">
    <property type="entry name" value="I-set"/>
    <property type="match status" value="1"/>
</dbReference>
<reference evidence="6 7" key="1">
    <citation type="journal article" date="2021" name="Elife">
        <title>Chloroplast acquisition without the gene transfer in kleptoplastic sea slugs, Plakobranchus ocellatus.</title>
        <authorList>
            <person name="Maeda T."/>
            <person name="Takahashi S."/>
            <person name="Yoshida T."/>
            <person name="Shimamura S."/>
            <person name="Takaki Y."/>
            <person name="Nagai Y."/>
            <person name="Toyoda A."/>
            <person name="Suzuki Y."/>
            <person name="Arimoto A."/>
            <person name="Ishii H."/>
            <person name="Satoh N."/>
            <person name="Nishiyama T."/>
            <person name="Hasebe M."/>
            <person name="Maruyama T."/>
            <person name="Minagawa J."/>
            <person name="Obokata J."/>
            <person name="Shigenobu S."/>
        </authorList>
    </citation>
    <scope>NUCLEOTIDE SEQUENCE [LARGE SCALE GENOMIC DNA]</scope>
</reference>
<dbReference type="GO" id="GO:0043005">
    <property type="term" value="C:neuron projection"/>
    <property type="evidence" value="ECO:0007669"/>
    <property type="project" value="TreeGrafter"/>
</dbReference>
<proteinExistence type="predicted"/>
<dbReference type="AlphaFoldDB" id="A0AAV4BVW0"/>
<sequence>MRSVSSSESGDYICIGNNGMGTPSRGRTKLIVKGPITTTTVSTTTTQFTPTGPASPRLYHVNRRVGQRRGRGAIIECIGVGQPRPTVEWKFHGRKLKNNYKYDIERTTEGPHRTISRLEIRSLLSRDFGQYECEGHNTLGLVNISFELYQL</sequence>
<keyword evidence="1" id="KW-0732">Signal</keyword>
<dbReference type="Gene3D" id="2.60.40.10">
    <property type="entry name" value="Immunoglobulins"/>
    <property type="match status" value="1"/>
</dbReference>
<dbReference type="InterPro" id="IPR036179">
    <property type="entry name" value="Ig-like_dom_sf"/>
</dbReference>
<comment type="caution">
    <text evidence="6">The sequence shown here is derived from an EMBL/GenBank/DDBJ whole genome shotgun (WGS) entry which is preliminary data.</text>
</comment>
<dbReference type="CDD" id="cd00096">
    <property type="entry name" value="Ig"/>
    <property type="match status" value="1"/>
</dbReference>
<dbReference type="EMBL" id="BLXT01005617">
    <property type="protein sequence ID" value="GFO24666.1"/>
    <property type="molecule type" value="Genomic_DNA"/>
</dbReference>
<dbReference type="InterPro" id="IPR051170">
    <property type="entry name" value="Neural/epithelial_adhesion"/>
</dbReference>
<dbReference type="Proteomes" id="UP000735302">
    <property type="component" value="Unassembled WGS sequence"/>
</dbReference>
<evidence type="ECO:0000256" key="4">
    <source>
        <dbReference type="ARBA" id="ARBA00023319"/>
    </source>
</evidence>
<dbReference type="InterPro" id="IPR007110">
    <property type="entry name" value="Ig-like_dom"/>
</dbReference>